<keyword evidence="4" id="KW-0378">Hydrolase</keyword>
<evidence type="ECO:0000256" key="5">
    <source>
        <dbReference type="ARBA" id="ARBA00022806"/>
    </source>
</evidence>
<sequence>MSSIRIEEVKGGEEERRRISVHSHIRGLGVVNGKVEKIAGGFVGQVEAREAAAMVVKIIKAGKFSGKGVLIVGPPGTGKTALAIGIARELGADTPFVHLNAAEIYSVEIKKTEFLMRALRKAIGLRIREWRRVYEGVVKSIEFKYGKHPYNPYIQVPVGATVKLKTTDEEKILKVPQEIAAQLIELGISTGDVIMIDEETGRVIVEGQVQGEGEEQYDIYVKHRLEVPKGPVHKEKEITRFFTLHDLDLYQARQQGLVSAMLFGVFTEEKEIPSEVRNAVDNFVKETVDKGNGELIPGVLFVDDAHMLDIETWAFFTKAMEMEMSPIMIFATNRGITKIRGTDIEAPHGIPLDLLDRLIIIRTRPYNEDEVREIVSIRAREEGVKLDNDALDYLTKIGVENSLRYAIQLLTPAQIRAKEQNRSNVTKDDVEYVRKLFLSLRESVEYVKQHEELFLK</sequence>
<dbReference type="GO" id="GO:0016787">
    <property type="term" value="F:hydrolase activity"/>
    <property type="evidence" value="ECO:0007669"/>
    <property type="project" value="UniProtKB-KW"/>
</dbReference>
<dbReference type="InterPro" id="IPR027417">
    <property type="entry name" value="P-loop_NTPase"/>
</dbReference>
<dbReference type="InterPro" id="IPR041048">
    <property type="entry name" value="RuvB-like_C"/>
</dbReference>
<reference evidence="8 9" key="1">
    <citation type="submission" date="2007-10" db="EMBL/GenBank/DDBJ databases">
        <title>Complete sequence of Caldivirga maquilingensis IC-167.</title>
        <authorList>
            <consortium name="US DOE Joint Genome Institute"/>
            <person name="Copeland A."/>
            <person name="Lucas S."/>
            <person name="Lapidus A."/>
            <person name="Barry K."/>
            <person name="Glavina del Rio T."/>
            <person name="Dalin E."/>
            <person name="Tice H."/>
            <person name="Pitluck S."/>
            <person name="Saunders E."/>
            <person name="Brettin T."/>
            <person name="Bruce D."/>
            <person name="Detter J.C."/>
            <person name="Han C."/>
            <person name="Schmutz J."/>
            <person name="Larimer F."/>
            <person name="Land M."/>
            <person name="Hauser L."/>
            <person name="Kyrpides N."/>
            <person name="Ivanova N."/>
            <person name="Biddle J.F."/>
            <person name="Zhang Z."/>
            <person name="Fitz-Gibbon S.T."/>
            <person name="Lowe T.M."/>
            <person name="Saltikov C."/>
            <person name="House C.H."/>
            <person name="Richardson P."/>
        </authorList>
    </citation>
    <scope>NUCLEOTIDE SEQUENCE [LARGE SCALE GENOMIC DNA]</scope>
    <source>
        <strain evidence="9">ATCC 700844 / DSM 13496 / JCM 10307 / IC-167</strain>
    </source>
</reference>
<accession>A8MD82</accession>
<dbReference type="AlphaFoldDB" id="A8MD82"/>
<dbReference type="Gene3D" id="3.40.50.300">
    <property type="entry name" value="P-loop containing nucleotide triphosphate hydrolases"/>
    <property type="match status" value="1"/>
</dbReference>
<dbReference type="SMART" id="SM00382">
    <property type="entry name" value="AAA"/>
    <property type="match status" value="1"/>
</dbReference>
<dbReference type="GO" id="GO:0003678">
    <property type="term" value="F:DNA helicase activity"/>
    <property type="evidence" value="ECO:0007669"/>
    <property type="project" value="UniProtKB-EC"/>
</dbReference>
<dbReference type="OrthoDB" id="45425at2157"/>
<dbReference type="eggNOG" id="arCOG04081">
    <property type="taxonomic scope" value="Archaea"/>
</dbReference>
<keyword evidence="3" id="KW-0547">Nucleotide-binding</keyword>
<dbReference type="GeneID" id="5710219"/>
<evidence type="ECO:0000313" key="8">
    <source>
        <dbReference type="EMBL" id="ABW01738.1"/>
    </source>
</evidence>
<evidence type="ECO:0000259" key="7">
    <source>
        <dbReference type="SMART" id="SM00382"/>
    </source>
</evidence>
<evidence type="ECO:0000256" key="1">
    <source>
        <dbReference type="ARBA" id="ARBA00007519"/>
    </source>
</evidence>
<dbReference type="Pfam" id="PF06068">
    <property type="entry name" value="TIP49"/>
    <property type="match status" value="1"/>
</dbReference>
<keyword evidence="9" id="KW-1185">Reference proteome</keyword>
<dbReference type="FunFam" id="2.40.50.360:FF:000001">
    <property type="entry name" value="RuvB-like helicase"/>
    <property type="match status" value="1"/>
</dbReference>
<proteinExistence type="inferred from homology"/>
<dbReference type="EMBL" id="CP000852">
    <property type="protein sequence ID" value="ABW01738.1"/>
    <property type="molecule type" value="Genomic_DNA"/>
</dbReference>
<dbReference type="CDD" id="cd00009">
    <property type="entry name" value="AAA"/>
    <property type="match status" value="1"/>
</dbReference>
<protein>
    <recommendedName>
        <fullName evidence="2">DNA helicase</fullName>
        <ecNumber evidence="2">3.6.4.12</ecNumber>
    </recommendedName>
</protein>
<dbReference type="HOGENOM" id="CLU_028311_1_1_2"/>
<dbReference type="PANTHER" id="PTHR11093">
    <property type="entry name" value="RUVB-RELATED REPTIN AND PONTIN"/>
    <property type="match status" value="1"/>
</dbReference>
<keyword evidence="6" id="KW-0067">ATP-binding</keyword>
<gene>
    <name evidence="8" type="ordered locus">Cmaq_0904</name>
</gene>
<dbReference type="RefSeq" id="WP_012185957.1">
    <property type="nucleotide sequence ID" value="NC_009954.1"/>
</dbReference>
<dbReference type="SUPFAM" id="SSF52540">
    <property type="entry name" value="P-loop containing nucleoside triphosphate hydrolases"/>
    <property type="match status" value="1"/>
</dbReference>
<dbReference type="STRING" id="397948.Cmaq_0904"/>
<evidence type="ECO:0000256" key="2">
    <source>
        <dbReference type="ARBA" id="ARBA00012551"/>
    </source>
</evidence>
<feature type="domain" description="AAA+ ATPase" evidence="7">
    <location>
        <begin position="65"/>
        <end position="365"/>
    </location>
</feature>
<dbReference type="InterPro" id="IPR010339">
    <property type="entry name" value="TIP49_P-loop"/>
</dbReference>
<dbReference type="GO" id="GO:0005524">
    <property type="term" value="F:ATP binding"/>
    <property type="evidence" value="ECO:0007669"/>
    <property type="project" value="UniProtKB-KW"/>
</dbReference>
<evidence type="ECO:0000256" key="6">
    <source>
        <dbReference type="ARBA" id="ARBA00022840"/>
    </source>
</evidence>
<dbReference type="KEGG" id="cma:Cmaq_0904"/>
<evidence type="ECO:0000256" key="3">
    <source>
        <dbReference type="ARBA" id="ARBA00022741"/>
    </source>
</evidence>
<dbReference type="Proteomes" id="UP000001137">
    <property type="component" value="Chromosome"/>
</dbReference>
<dbReference type="Gene3D" id="2.40.50.360">
    <property type="entry name" value="RuvB-like helicase, domain II"/>
    <property type="match status" value="1"/>
</dbReference>
<dbReference type="Pfam" id="PF17856">
    <property type="entry name" value="TIP49_C"/>
    <property type="match status" value="1"/>
</dbReference>
<dbReference type="FunFam" id="1.10.8.60:FF:000010">
    <property type="entry name" value="RuvB-like helicase"/>
    <property type="match status" value="1"/>
</dbReference>
<dbReference type="InterPro" id="IPR027238">
    <property type="entry name" value="RuvB-like"/>
</dbReference>
<comment type="similarity">
    <text evidence="1">Belongs to the RuvB family.</text>
</comment>
<dbReference type="InterPro" id="IPR042487">
    <property type="entry name" value="RuvBL1/2_DNA/RNA_bd_dom"/>
</dbReference>
<dbReference type="Gene3D" id="1.10.8.60">
    <property type="match status" value="1"/>
</dbReference>
<keyword evidence="5" id="KW-0347">Helicase</keyword>
<dbReference type="InterPro" id="IPR003593">
    <property type="entry name" value="AAA+_ATPase"/>
</dbReference>
<dbReference type="EC" id="3.6.4.12" evidence="2"/>
<evidence type="ECO:0000256" key="4">
    <source>
        <dbReference type="ARBA" id="ARBA00022801"/>
    </source>
</evidence>
<name>A8MD82_CALMQ</name>
<evidence type="ECO:0000313" key="9">
    <source>
        <dbReference type="Proteomes" id="UP000001137"/>
    </source>
</evidence>
<organism evidence="8 9">
    <name type="scientific">Caldivirga maquilingensis (strain ATCC 700844 / DSM 13496 / JCM 10307 / IC-167)</name>
    <dbReference type="NCBI Taxonomy" id="397948"/>
    <lineage>
        <taxon>Archaea</taxon>
        <taxon>Thermoproteota</taxon>
        <taxon>Thermoprotei</taxon>
        <taxon>Thermoproteales</taxon>
        <taxon>Thermoproteaceae</taxon>
        <taxon>Caldivirga</taxon>
    </lineage>
</organism>